<gene>
    <name evidence="2" type="ORF">VNO77_19216</name>
</gene>
<evidence type="ECO:0000313" key="3">
    <source>
        <dbReference type="Proteomes" id="UP001367508"/>
    </source>
</evidence>
<name>A0AAN9QKB2_CANGL</name>
<dbReference type="EMBL" id="JAYMYQ010000004">
    <property type="protein sequence ID" value="KAK7338597.1"/>
    <property type="molecule type" value="Genomic_DNA"/>
</dbReference>
<dbReference type="AlphaFoldDB" id="A0AAN9QKB2"/>
<dbReference type="InterPro" id="IPR041392">
    <property type="entry name" value="GHD"/>
</dbReference>
<reference evidence="2 3" key="1">
    <citation type="submission" date="2024-01" db="EMBL/GenBank/DDBJ databases">
        <title>The genomes of 5 underutilized Papilionoideae crops provide insights into root nodulation and disease resistanc.</title>
        <authorList>
            <person name="Jiang F."/>
        </authorList>
    </citation>
    <scope>NUCLEOTIDE SEQUENCE [LARGE SCALE GENOMIC DNA]</scope>
    <source>
        <strain evidence="2">LVBAO_FW01</strain>
        <tissue evidence="2">Leaves</tissue>
    </source>
</reference>
<keyword evidence="3" id="KW-1185">Reference proteome</keyword>
<organism evidence="2 3">
    <name type="scientific">Canavalia gladiata</name>
    <name type="common">Sword bean</name>
    <name type="synonym">Dolichos gladiatus</name>
    <dbReference type="NCBI Taxonomy" id="3824"/>
    <lineage>
        <taxon>Eukaryota</taxon>
        <taxon>Viridiplantae</taxon>
        <taxon>Streptophyta</taxon>
        <taxon>Embryophyta</taxon>
        <taxon>Tracheophyta</taxon>
        <taxon>Spermatophyta</taxon>
        <taxon>Magnoliopsida</taxon>
        <taxon>eudicotyledons</taxon>
        <taxon>Gunneridae</taxon>
        <taxon>Pentapetalae</taxon>
        <taxon>rosids</taxon>
        <taxon>fabids</taxon>
        <taxon>Fabales</taxon>
        <taxon>Fabaceae</taxon>
        <taxon>Papilionoideae</taxon>
        <taxon>50 kb inversion clade</taxon>
        <taxon>NPAAA clade</taxon>
        <taxon>indigoferoid/millettioid clade</taxon>
        <taxon>Phaseoleae</taxon>
        <taxon>Canavalia</taxon>
    </lineage>
</organism>
<sequence>MDLEAQIDGSAQAYIVETKLDTGGCPFDNYYMYHEGLILENCWNFRAAFLANGTTSEVRAAFLANVTTSKATVNLNGSSYHMPSWPVKVLPDPKNVVLNNVKINSASMVTNFIREEAGSWEVVVGQRVVKMMLISPWRLERSSPELHLIVYHEIGNFMLVASIVVKGSIPQIWAPCVSVISILKDHTVARYDVVSGLKATKGWHVSTKCRVRLKPKTIIAFHAKTMNTSSQEIESRHVRCHIATAEVDLESLTFRSYWDLVHVVRGDAVRVWWLLRRIGMLKNWMPNRGYVPNARPISHARGYKLNQWSSLVVEQASNNPQMYLHMSFANTAPEFHGHSAIGPSRRTPQSGIIANLELGLPN</sequence>
<comment type="caution">
    <text evidence="2">The sequence shown here is derived from an EMBL/GenBank/DDBJ whole genome shotgun (WGS) entry which is preliminary data.</text>
</comment>
<proteinExistence type="predicted"/>
<dbReference type="Proteomes" id="UP001367508">
    <property type="component" value="Unassembled WGS sequence"/>
</dbReference>
<evidence type="ECO:0000313" key="2">
    <source>
        <dbReference type="EMBL" id="KAK7338597.1"/>
    </source>
</evidence>
<feature type="domain" description="Beta-galactosidase beta-sandwich" evidence="1">
    <location>
        <begin position="56"/>
        <end position="103"/>
    </location>
</feature>
<accession>A0AAN9QKB2</accession>
<protein>
    <recommendedName>
        <fullName evidence="1">Beta-galactosidase beta-sandwich domain-containing protein</fullName>
    </recommendedName>
</protein>
<dbReference type="Pfam" id="PF17834">
    <property type="entry name" value="GHD"/>
    <property type="match status" value="1"/>
</dbReference>
<evidence type="ECO:0000259" key="1">
    <source>
        <dbReference type="Pfam" id="PF17834"/>
    </source>
</evidence>